<feature type="transmembrane region" description="Helical" evidence="2">
    <location>
        <begin position="118"/>
        <end position="139"/>
    </location>
</feature>
<evidence type="ECO:0000256" key="2">
    <source>
        <dbReference type="SAM" id="Phobius"/>
    </source>
</evidence>
<evidence type="ECO:0000256" key="1">
    <source>
        <dbReference type="SAM" id="MobiDB-lite"/>
    </source>
</evidence>
<feature type="transmembrane region" description="Helical" evidence="2">
    <location>
        <begin position="50"/>
        <end position="70"/>
    </location>
</feature>
<dbReference type="Proteomes" id="UP000253495">
    <property type="component" value="Unassembled WGS sequence"/>
</dbReference>
<dbReference type="AlphaFoldDB" id="A0A368VQ90"/>
<keyword evidence="2" id="KW-1133">Transmembrane helix</keyword>
<dbReference type="EMBL" id="QPJC01000005">
    <property type="protein sequence ID" value="RCW44019.1"/>
    <property type="molecule type" value="Genomic_DNA"/>
</dbReference>
<name>A0A368VQ90_9ACTN</name>
<gene>
    <name evidence="3" type="ORF">DFQ14_105164</name>
</gene>
<comment type="caution">
    <text evidence="3">The sequence shown here is derived from an EMBL/GenBank/DDBJ whole genome shotgun (WGS) entry which is preliminary data.</text>
</comment>
<evidence type="ECO:0000313" key="4">
    <source>
        <dbReference type="Proteomes" id="UP000253495"/>
    </source>
</evidence>
<feature type="region of interest" description="Disordered" evidence="1">
    <location>
        <begin position="1"/>
        <end position="26"/>
    </location>
</feature>
<reference evidence="3 4" key="1">
    <citation type="submission" date="2018-07" db="EMBL/GenBank/DDBJ databases">
        <title>Genomic Encyclopedia of Type Strains, Phase III (KMG-III): the genomes of soil and plant-associated and newly described type strains.</title>
        <authorList>
            <person name="Whitman W."/>
        </authorList>
    </citation>
    <scope>NUCLEOTIDE SEQUENCE [LARGE SCALE GENOMIC DNA]</scope>
    <source>
        <strain evidence="3 4">CECT 8575</strain>
    </source>
</reference>
<sequence length="174" mass="18423">MCVLSERGAGESQKQDGEGHVPHTAEQDVRAQLSRAERDLGRRIDPGRRALVITGVMLVLVLCSLLPWIGGATGWQVLVGSADPALNVGLLPRLFAINSGIAGVLISTLALTTRRWALSFVAALACGVVALEGLIAIWARQTVPQAGPSVGLVLAAICMFVLVGQWLRIAWSRP</sequence>
<feature type="transmembrane region" description="Helical" evidence="2">
    <location>
        <begin position="90"/>
        <end position="111"/>
    </location>
</feature>
<proteinExistence type="predicted"/>
<protein>
    <submittedName>
        <fullName evidence="3">Uncharacterized protein</fullName>
    </submittedName>
</protein>
<feature type="compositionally biased region" description="Basic and acidic residues" evidence="1">
    <location>
        <begin position="13"/>
        <end position="26"/>
    </location>
</feature>
<dbReference type="RefSeq" id="WP_246195584.1">
    <property type="nucleotide sequence ID" value="NZ_QPJC01000005.1"/>
</dbReference>
<keyword evidence="2" id="KW-0812">Transmembrane</keyword>
<keyword evidence="4" id="KW-1185">Reference proteome</keyword>
<evidence type="ECO:0000313" key="3">
    <source>
        <dbReference type="EMBL" id="RCW44019.1"/>
    </source>
</evidence>
<accession>A0A368VQ90</accession>
<organism evidence="3 4">
    <name type="scientific">Halopolyspora algeriensis</name>
    <dbReference type="NCBI Taxonomy" id="1500506"/>
    <lineage>
        <taxon>Bacteria</taxon>
        <taxon>Bacillati</taxon>
        <taxon>Actinomycetota</taxon>
        <taxon>Actinomycetes</taxon>
        <taxon>Actinomycetes incertae sedis</taxon>
        <taxon>Halopolyspora</taxon>
    </lineage>
</organism>
<feature type="transmembrane region" description="Helical" evidence="2">
    <location>
        <begin position="151"/>
        <end position="171"/>
    </location>
</feature>
<keyword evidence="2" id="KW-0472">Membrane</keyword>